<comment type="similarity">
    <text evidence="11">Belongs to the SLX1 family.</text>
</comment>
<comment type="subunit">
    <text evidence="11">Forms a heterodimer with a member of the SLX4 family.</text>
</comment>
<evidence type="ECO:0000256" key="2">
    <source>
        <dbReference type="ARBA" id="ARBA00022723"/>
    </source>
</evidence>
<keyword evidence="3 11" id="KW-0255">Endonuclease</keyword>
<dbReference type="HAMAP" id="MF_03100">
    <property type="entry name" value="Endonuc_su_Slx1"/>
    <property type="match status" value="1"/>
</dbReference>
<dbReference type="Proteomes" id="UP001381693">
    <property type="component" value="Unassembled WGS sequence"/>
</dbReference>
<dbReference type="Pfam" id="PF21202">
    <property type="entry name" value="SLX1_C"/>
    <property type="match status" value="1"/>
</dbReference>
<feature type="zinc finger region" description="SLX1-type" evidence="11">
    <location>
        <begin position="181"/>
        <end position="233"/>
    </location>
</feature>
<evidence type="ECO:0000259" key="12">
    <source>
        <dbReference type="PROSITE" id="PS50164"/>
    </source>
</evidence>
<dbReference type="PANTHER" id="PTHR20208">
    <property type="entry name" value="STRUCTURE-SPECIFIC ENDONUCLEASE SUBUNIT SLX1"/>
    <property type="match status" value="1"/>
</dbReference>
<keyword evidence="8 11" id="KW-0233">DNA recombination</keyword>
<dbReference type="PANTHER" id="PTHR20208:SF10">
    <property type="entry name" value="STRUCTURE-SPECIFIC ENDONUCLEASE SUBUNIT SLX1"/>
    <property type="match status" value="1"/>
</dbReference>
<evidence type="ECO:0000256" key="9">
    <source>
        <dbReference type="ARBA" id="ARBA00023204"/>
    </source>
</evidence>
<dbReference type="Pfam" id="PF01541">
    <property type="entry name" value="GIY-YIG"/>
    <property type="match status" value="1"/>
</dbReference>
<keyword evidence="14" id="KW-1185">Reference proteome</keyword>
<accession>A0AAN9AEL2</accession>
<evidence type="ECO:0000313" key="13">
    <source>
        <dbReference type="EMBL" id="KAK7085779.1"/>
    </source>
</evidence>
<dbReference type="InterPro" id="IPR013083">
    <property type="entry name" value="Znf_RING/FYVE/PHD"/>
</dbReference>
<evidence type="ECO:0000256" key="3">
    <source>
        <dbReference type="ARBA" id="ARBA00022759"/>
    </source>
</evidence>
<keyword evidence="10 11" id="KW-0539">Nucleus</keyword>
<dbReference type="GO" id="GO:0033557">
    <property type="term" value="C:Slx1-Slx4 complex"/>
    <property type="evidence" value="ECO:0007669"/>
    <property type="project" value="UniProtKB-UniRule"/>
</dbReference>
<dbReference type="InterPro" id="IPR035901">
    <property type="entry name" value="GIY-YIG_endonuc_sf"/>
</dbReference>
<reference evidence="13 14" key="1">
    <citation type="submission" date="2023-11" db="EMBL/GenBank/DDBJ databases">
        <title>Halocaridina rubra genome assembly.</title>
        <authorList>
            <person name="Smith C."/>
        </authorList>
    </citation>
    <scope>NUCLEOTIDE SEQUENCE [LARGE SCALE GENOMIC DNA]</scope>
    <source>
        <strain evidence="13">EP-1</strain>
        <tissue evidence="13">Whole</tissue>
    </source>
</reference>
<name>A0AAN9AEL2_HALRR</name>
<keyword evidence="9 11" id="KW-0234">DNA repair</keyword>
<evidence type="ECO:0000256" key="8">
    <source>
        <dbReference type="ARBA" id="ARBA00023172"/>
    </source>
</evidence>
<keyword evidence="7 11" id="KW-0862">Zinc</keyword>
<comment type="caution">
    <text evidence="13">The sequence shown here is derived from an EMBL/GenBank/DDBJ whole genome shotgun (WGS) entry which is preliminary data.</text>
</comment>
<evidence type="ECO:0000256" key="5">
    <source>
        <dbReference type="ARBA" id="ARBA00022771"/>
    </source>
</evidence>
<evidence type="ECO:0000256" key="7">
    <source>
        <dbReference type="ARBA" id="ARBA00022833"/>
    </source>
</evidence>
<proteinExistence type="inferred from homology"/>
<dbReference type="CDD" id="cd10455">
    <property type="entry name" value="GIY-YIG_SLX1"/>
    <property type="match status" value="1"/>
</dbReference>
<sequence>MAPQGELVEDFYGVYLLYSVNPKYQGHTYIGYTVDPNRRIKQHNRGTQAGGAYLTSKRGPWEMVLIIHGFPNDISGLRFEWAWQHPQKSRRLRGINGKKRNEKRFDFCLRVLATMLQTRPWSRLPLTIRWLKQEYKKDFPPGMEAPLHMPIAYGPVKAQKVLSSKNGEKSERNSEKGSCICMICEEEVQPEDIMRCLQNTCSMTAHVICLAGHMLKDDPPGTIIPLEGSCPTCSSNLLWGDLVRLKRGCYREIDGEDEEHWTEALSQESDS</sequence>
<protein>
    <recommendedName>
        <fullName evidence="11">Structure-specific endonuclease subunit SLX1 homolog</fullName>
        <ecNumber evidence="11">3.1.-.-</ecNumber>
    </recommendedName>
</protein>
<evidence type="ECO:0000256" key="6">
    <source>
        <dbReference type="ARBA" id="ARBA00022801"/>
    </source>
</evidence>
<dbReference type="Gene3D" id="3.30.40.10">
    <property type="entry name" value="Zinc/RING finger domain, C3HC4 (zinc finger)"/>
    <property type="match status" value="1"/>
</dbReference>
<organism evidence="13 14">
    <name type="scientific">Halocaridina rubra</name>
    <name type="common">Hawaiian red shrimp</name>
    <dbReference type="NCBI Taxonomy" id="373956"/>
    <lineage>
        <taxon>Eukaryota</taxon>
        <taxon>Metazoa</taxon>
        <taxon>Ecdysozoa</taxon>
        <taxon>Arthropoda</taxon>
        <taxon>Crustacea</taxon>
        <taxon>Multicrustacea</taxon>
        <taxon>Malacostraca</taxon>
        <taxon>Eumalacostraca</taxon>
        <taxon>Eucarida</taxon>
        <taxon>Decapoda</taxon>
        <taxon>Pleocyemata</taxon>
        <taxon>Caridea</taxon>
        <taxon>Atyoidea</taxon>
        <taxon>Atyidae</taxon>
        <taxon>Halocaridina</taxon>
    </lineage>
</organism>
<evidence type="ECO:0000256" key="10">
    <source>
        <dbReference type="ARBA" id="ARBA00023242"/>
    </source>
</evidence>
<evidence type="ECO:0000256" key="4">
    <source>
        <dbReference type="ARBA" id="ARBA00022763"/>
    </source>
</evidence>
<dbReference type="EMBL" id="JAXCGZ010000590">
    <property type="protein sequence ID" value="KAK7085779.1"/>
    <property type="molecule type" value="Genomic_DNA"/>
</dbReference>
<comment type="function">
    <text evidence="11">Catalytic subunit of a heterodimeric structure-specific endonuclease that resolves DNA secondary structures generated during DNA repair and recombination. Has endonuclease activity towards branched DNA substrates, introducing single-strand cuts in duplex DNA close to junctions with ss-DNA.</text>
</comment>
<dbReference type="FunFam" id="3.40.1440.10:FF:000008">
    <property type="entry name" value="Structure-specific endonuclease subunit SLX1 homolog"/>
    <property type="match status" value="1"/>
</dbReference>
<dbReference type="Gene3D" id="3.40.1440.10">
    <property type="entry name" value="GIY-YIG endonuclease"/>
    <property type="match status" value="1"/>
</dbReference>
<keyword evidence="5 11" id="KW-0863">Zinc-finger</keyword>
<evidence type="ECO:0000313" key="14">
    <source>
        <dbReference type="Proteomes" id="UP001381693"/>
    </source>
</evidence>
<dbReference type="InterPro" id="IPR000305">
    <property type="entry name" value="GIY-YIG_endonuc"/>
</dbReference>
<dbReference type="SUPFAM" id="SSF82771">
    <property type="entry name" value="GIY-YIG endonuclease"/>
    <property type="match status" value="1"/>
</dbReference>
<feature type="domain" description="GIY-YIG" evidence="12">
    <location>
        <begin position="10"/>
        <end position="93"/>
    </location>
</feature>
<dbReference type="InterPro" id="IPR048749">
    <property type="entry name" value="SLX1_C"/>
</dbReference>
<dbReference type="InterPro" id="IPR027520">
    <property type="entry name" value="Slx1"/>
</dbReference>
<dbReference type="GO" id="GO:0008821">
    <property type="term" value="F:crossover junction DNA endonuclease activity"/>
    <property type="evidence" value="ECO:0007669"/>
    <property type="project" value="TreeGrafter"/>
</dbReference>
<keyword evidence="4 11" id="KW-0227">DNA damage</keyword>
<dbReference type="AlphaFoldDB" id="A0AAN9AEL2"/>
<evidence type="ECO:0000256" key="1">
    <source>
        <dbReference type="ARBA" id="ARBA00022722"/>
    </source>
</evidence>
<dbReference type="PROSITE" id="PS50164">
    <property type="entry name" value="GIY_YIG"/>
    <property type="match status" value="1"/>
</dbReference>
<dbReference type="EC" id="3.1.-.-" evidence="11"/>
<dbReference type="GO" id="GO:0008270">
    <property type="term" value="F:zinc ion binding"/>
    <property type="evidence" value="ECO:0007669"/>
    <property type="project" value="UniProtKB-KW"/>
</dbReference>
<dbReference type="GO" id="GO:0000724">
    <property type="term" value="P:double-strand break repair via homologous recombination"/>
    <property type="evidence" value="ECO:0007669"/>
    <property type="project" value="TreeGrafter"/>
</dbReference>
<comment type="subcellular location">
    <subcellularLocation>
        <location evidence="11">Nucleus</location>
    </subcellularLocation>
</comment>
<keyword evidence="1 11" id="KW-0540">Nuclease</keyword>
<keyword evidence="6 11" id="KW-0378">Hydrolase</keyword>
<dbReference type="InterPro" id="IPR050381">
    <property type="entry name" value="SLX1_endonuclease"/>
</dbReference>
<keyword evidence="2 11" id="KW-0479">Metal-binding</keyword>
<dbReference type="GO" id="GO:0017108">
    <property type="term" value="F:5'-flap endonuclease activity"/>
    <property type="evidence" value="ECO:0007669"/>
    <property type="project" value="InterPro"/>
</dbReference>
<gene>
    <name evidence="13" type="primary">SLX1A</name>
    <name evidence="13" type="ORF">SK128_021161</name>
</gene>
<comment type="cofactor">
    <cofactor evidence="11">
        <name>a divalent metal cation</name>
        <dbReference type="ChEBI" id="CHEBI:60240"/>
    </cofactor>
</comment>
<evidence type="ECO:0000256" key="11">
    <source>
        <dbReference type="HAMAP-Rule" id="MF_03100"/>
    </source>
</evidence>